<comment type="caution">
    <text evidence="1">The sequence shown here is derived from an EMBL/GenBank/DDBJ whole genome shotgun (WGS) entry which is preliminary data.</text>
</comment>
<name>A0ABU8W8V2_9BURK</name>
<protein>
    <submittedName>
        <fullName evidence="1">DUF2789 domain-containing protein</fullName>
    </submittedName>
</protein>
<dbReference type="RefSeq" id="WP_340367031.1">
    <property type="nucleotide sequence ID" value="NZ_JBBKZV010000028.1"/>
</dbReference>
<dbReference type="InterPro" id="IPR021250">
    <property type="entry name" value="DUF2789"/>
</dbReference>
<dbReference type="Pfam" id="PF10982">
    <property type="entry name" value="DUF2789"/>
    <property type="match status" value="1"/>
</dbReference>
<organism evidence="1 2">
    <name type="scientific">Variovorax humicola</name>
    <dbReference type="NCBI Taxonomy" id="1769758"/>
    <lineage>
        <taxon>Bacteria</taxon>
        <taxon>Pseudomonadati</taxon>
        <taxon>Pseudomonadota</taxon>
        <taxon>Betaproteobacteria</taxon>
        <taxon>Burkholderiales</taxon>
        <taxon>Comamonadaceae</taxon>
        <taxon>Variovorax</taxon>
    </lineage>
</organism>
<proteinExistence type="predicted"/>
<dbReference type="EMBL" id="JBBKZV010000028">
    <property type="protein sequence ID" value="MEJ8825993.1"/>
    <property type="molecule type" value="Genomic_DNA"/>
</dbReference>
<evidence type="ECO:0000313" key="1">
    <source>
        <dbReference type="EMBL" id="MEJ8825993.1"/>
    </source>
</evidence>
<accession>A0ABU8W8V2</accession>
<evidence type="ECO:0000313" key="2">
    <source>
        <dbReference type="Proteomes" id="UP001363010"/>
    </source>
</evidence>
<dbReference type="Gene3D" id="1.10.10.1130">
    <property type="entry name" value="Uncharacterised protein PF10982, DUF2789"/>
    <property type="match status" value="1"/>
</dbReference>
<gene>
    <name evidence="1" type="ORF">WKW80_28870</name>
</gene>
<reference evidence="1 2" key="1">
    <citation type="submission" date="2024-03" db="EMBL/GenBank/DDBJ databases">
        <title>Novel species of the genus Variovorax.</title>
        <authorList>
            <person name="Liu Q."/>
            <person name="Xin Y.-H."/>
        </authorList>
    </citation>
    <scope>NUCLEOTIDE SEQUENCE [LARGE SCALE GENOMIC DNA]</scope>
    <source>
        <strain evidence="1 2">KACC 18501</strain>
    </source>
</reference>
<dbReference type="Proteomes" id="UP001363010">
    <property type="component" value="Unassembled WGS sequence"/>
</dbReference>
<sequence>MDLTQHSLQTLFAQLGLPSATSADIERFVAAHRPLAADVELADAAFWTPGQAQFLREEISEDADWAEVVDQLNVMLRA</sequence>
<dbReference type="InterPro" id="IPR038086">
    <property type="entry name" value="DUF2789_sf"/>
</dbReference>
<keyword evidence="2" id="KW-1185">Reference proteome</keyword>